<evidence type="ECO:0000313" key="2">
    <source>
        <dbReference type="Proteomes" id="UP000824782"/>
    </source>
</evidence>
<organism evidence="1 2">
    <name type="scientific">Engystomops pustulosus</name>
    <name type="common">Tungara frog</name>
    <name type="synonym">Physalaemus pustulosus</name>
    <dbReference type="NCBI Taxonomy" id="76066"/>
    <lineage>
        <taxon>Eukaryota</taxon>
        <taxon>Metazoa</taxon>
        <taxon>Chordata</taxon>
        <taxon>Craniata</taxon>
        <taxon>Vertebrata</taxon>
        <taxon>Euteleostomi</taxon>
        <taxon>Amphibia</taxon>
        <taxon>Batrachia</taxon>
        <taxon>Anura</taxon>
        <taxon>Neobatrachia</taxon>
        <taxon>Hyloidea</taxon>
        <taxon>Leptodactylidae</taxon>
        <taxon>Leiuperinae</taxon>
        <taxon>Engystomops</taxon>
    </lineage>
</organism>
<dbReference type="Proteomes" id="UP000824782">
    <property type="component" value="Unassembled WGS sequence"/>
</dbReference>
<dbReference type="EMBL" id="WNYA01000005">
    <property type="protein sequence ID" value="KAG8571530.1"/>
    <property type="molecule type" value="Genomic_DNA"/>
</dbReference>
<proteinExistence type="predicted"/>
<comment type="caution">
    <text evidence="1">The sequence shown here is derived from an EMBL/GenBank/DDBJ whole genome shotgun (WGS) entry which is preliminary data.</text>
</comment>
<sequence>MRGTILKKQAYHHYRRLAWRSNKKKQHKCVAQCSTSAFTYWKQAANIVPLLHEALTVPNPMCCHNSTEEMAAQ</sequence>
<reference evidence="1" key="1">
    <citation type="thesis" date="2020" institute="ProQuest LLC" country="789 East Eisenhower Parkway, Ann Arbor, MI, USA">
        <title>Comparative Genomics and Chromosome Evolution.</title>
        <authorList>
            <person name="Mudd A.B."/>
        </authorList>
    </citation>
    <scope>NUCLEOTIDE SEQUENCE</scope>
    <source>
        <strain evidence="1">237g6f4</strain>
        <tissue evidence="1">Blood</tissue>
    </source>
</reference>
<name>A0AAV7BG91_ENGPU</name>
<accession>A0AAV7BG91</accession>
<protein>
    <submittedName>
        <fullName evidence="1">Uncharacterized protein</fullName>
    </submittedName>
</protein>
<evidence type="ECO:0000313" key="1">
    <source>
        <dbReference type="EMBL" id="KAG8571530.1"/>
    </source>
</evidence>
<gene>
    <name evidence="1" type="ORF">GDO81_011685</name>
</gene>
<dbReference type="AlphaFoldDB" id="A0AAV7BG91"/>
<keyword evidence="2" id="KW-1185">Reference proteome</keyword>